<protein>
    <submittedName>
        <fullName evidence="2">Uncharacterized protein</fullName>
    </submittedName>
</protein>
<dbReference type="EMBL" id="HBIW01026130">
    <property type="protein sequence ID" value="CAE0707086.1"/>
    <property type="molecule type" value="Transcribed_RNA"/>
</dbReference>
<sequence>MAAAAAPPANDEEQLGFFGRLGRIVAPVEAPLPPPVPPSQSLLGSLAQYVAPDPTAAAAADGEARADEGVEESKSTEPPVGLRLDNCTVSRAAERLLIELATDLAAAPDADPAERCRAYLNKHYPPAPSAS</sequence>
<reference evidence="2" key="1">
    <citation type="submission" date="2021-01" db="EMBL/GenBank/DDBJ databases">
        <authorList>
            <person name="Corre E."/>
            <person name="Pelletier E."/>
            <person name="Niang G."/>
            <person name="Scheremetjew M."/>
            <person name="Finn R."/>
            <person name="Kale V."/>
            <person name="Holt S."/>
            <person name="Cochrane G."/>
            <person name="Meng A."/>
            <person name="Brown T."/>
            <person name="Cohen L."/>
        </authorList>
    </citation>
    <scope>NUCLEOTIDE SEQUENCE</scope>
    <source>
        <strain evidence="2">CCMP1756</strain>
    </source>
</reference>
<evidence type="ECO:0000313" key="2">
    <source>
        <dbReference type="EMBL" id="CAE0707086.1"/>
    </source>
</evidence>
<name>A0A7S4EDT9_9STRA</name>
<organism evidence="2">
    <name type="scientific">Pelagomonas calceolata</name>
    <dbReference type="NCBI Taxonomy" id="35677"/>
    <lineage>
        <taxon>Eukaryota</taxon>
        <taxon>Sar</taxon>
        <taxon>Stramenopiles</taxon>
        <taxon>Ochrophyta</taxon>
        <taxon>Pelagophyceae</taxon>
        <taxon>Pelagomonadales</taxon>
        <taxon>Pelagomonadaceae</taxon>
        <taxon>Pelagomonas</taxon>
    </lineage>
</organism>
<dbReference type="AlphaFoldDB" id="A0A7S4EDT9"/>
<evidence type="ECO:0000256" key="1">
    <source>
        <dbReference type="SAM" id="MobiDB-lite"/>
    </source>
</evidence>
<feature type="region of interest" description="Disordered" evidence="1">
    <location>
        <begin position="54"/>
        <end position="82"/>
    </location>
</feature>
<gene>
    <name evidence="2" type="ORF">PCAL00307_LOCUS22537</name>
</gene>
<accession>A0A7S4EDT9</accession>
<feature type="compositionally biased region" description="Basic and acidic residues" evidence="1">
    <location>
        <begin position="62"/>
        <end position="75"/>
    </location>
</feature>
<proteinExistence type="predicted"/>